<dbReference type="SUPFAM" id="SSF51905">
    <property type="entry name" value="FAD/NAD(P)-binding domain"/>
    <property type="match status" value="1"/>
</dbReference>
<comment type="caution">
    <text evidence="6">The sequence shown here is derived from an EMBL/GenBank/DDBJ whole genome shotgun (WGS) entry which is preliminary data.</text>
</comment>
<keyword evidence="2" id="KW-0285">Flavoprotein</keyword>
<comment type="cofactor">
    <cofactor evidence="1">
        <name>FAD</name>
        <dbReference type="ChEBI" id="CHEBI:57692"/>
    </cofactor>
</comment>
<dbReference type="InterPro" id="IPR003953">
    <property type="entry name" value="FAD-dep_OxRdtase_2_FAD-bd"/>
</dbReference>
<dbReference type="Gene3D" id="3.90.700.10">
    <property type="entry name" value="Succinate dehydrogenase/fumarate reductase flavoprotein, catalytic domain"/>
    <property type="match status" value="1"/>
</dbReference>
<organism evidence="6 7">
    <name type="scientific">Nocardioides humi</name>
    <dbReference type="NCBI Taxonomy" id="449461"/>
    <lineage>
        <taxon>Bacteria</taxon>
        <taxon>Bacillati</taxon>
        <taxon>Actinomycetota</taxon>
        <taxon>Actinomycetes</taxon>
        <taxon>Propionibacteriales</taxon>
        <taxon>Nocardioidaceae</taxon>
        <taxon>Nocardioides</taxon>
    </lineage>
</organism>
<accession>A0ABN2BSQ8</accession>
<sequence>MLIHADVVVLGTGVAGHAAALVAADRGADVLVLERGPTVGGSSRKAGGGFLFAGTDHQARAGFTDTPDALREDLLAAGRGDADPATVDTFVAHQLATYRWLGEQGVDFTLLPTPRAGVLPRIHDTVPGAVVEKLHERLTEHPSVRLITEVDVQRLVRRPGGERRVTGLEAETKGRLVSVVARSIVLATGGFSQSRDLVRTFAPDIADAVPLGGPHNDGGGLRLACSLGARLRDMGNLRATFGASLPGWSASGERVAPRLLYPVTRGAVLVNRRGERFVSEDLHYKLMSSLCAAQPGAVAFQVFDVKVMRRGAELAGPLDFAGARRDGALAEEPDLTRLAERIDVPADALVRTIGHYNDAIEAGRDLFGRAHQDFGEPGGARVEESPFFAFPCTNALTTTFCGVAVDRELRVVDVFDEAIEGLHAAGELVGGLHGSGYLSGSALSAAATLGRAAGLSVTA</sequence>
<dbReference type="PANTHER" id="PTHR43400:SF10">
    <property type="entry name" value="3-OXOSTEROID 1-DEHYDROGENASE"/>
    <property type="match status" value="1"/>
</dbReference>
<evidence type="ECO:0000259" key="5">
    <source>
        <dbReference type="Pfam" id="PF00890"/>
    </source>
</evidence>
<keyword evidence="3" id="KW-0274">FAD</keyword>
<evidence type="ECO:0000313" key="7">
    <source>
        <dbReference type="Proteomes" id="UP001500842"/>
    </source>
</evidence>
<evidence type="ECO:0000313" key="6">
    <source>
        <dbReference type="EMBL" id="GAA1545256.1"/>
    </source>
</evidence>
<dbReference type="Pfam" id="PF00890">
    <property type="entry name" value="FAD_binding_2"/>
    <property type="match status" value="1"/>
</dbReference>
<name>A0ABN2BSQ8_9ACTN</name>
<dbReference type="RefSeq" id="WP_181410664.1">
    <property type="nucleotide sequence ID" value="NZ_BAAAOR010000041.1"/>
</dbReference>
<keyword evidence="4" id="KW-0560">Oxidoreductase</keyword>
<dbReference type="PRINTS" id="PR00411">
    <property type="entry name" value="PNDRDTASEI"/>
</dbReference>
<dbReference type="SUPFAM" id="SSF56425">
    <property type="entry name" value="Succinate dehydrogenase/fumarate reductase flavoprotein, catalytic domain"/>
    <property type="match status" value="1"/>
</dbReference>
<dbReference type="Proteomes" id="UP001500842">
    <property type="component" value="Unassembled WGS sequence"/>
</dbReference>
<feature type="domain" description="FAD-dependent oxidoreductase 2 FAD-binding" evidence="5">
    <location>
        <begin position="6"/>
        <end position="443"/>
    </location>
</feature>
<evidence type="ECO:0000256" key="1">
    <source>
        <dbReference type="ARBA" id="ARBA00001974"/>
    </source>
</evidence>
<evidence type="ECO:0000256" key="2">
    <source>
        <dbReference type="ARBA" id="ARBA00022630"/>
    </source>
</evidence>
<dbReference type="InterPro" id="IPR050315">
    <property type="entry name" value="FAD-oxidoreductase_2"/>
</dbReference>
<dbReference type="PRINTS" id="PR00368">
    <property type="entry name" value="FADPNR"/>
</dbReference>
<evidence type="ECO:0000256" key="3">
    <source>
        <dbReference type="ARBA" id="ARBA00022827"/>
    </source>
</evidence>
<dbReference type="InterPro" id="IPR027477">
    <property type="entry name" value="Succ_DH/fumarate_Rdtase_cat_sf"/>
</dbReference>
<keyword evidence="7" id="KW-1185">Reference proteome</keyword>
<proteinExistence type="predicted"/>
<reference evidence="6 7" key="1">
    <citation type="journal article" date="2019" name="Int. J. Syst. Evol. Microbiol.">
        <title>The Global Catalogue of Microorganisms (GCM) 10K type strain sequencing project: providing services to taxonomists for standard genome sequencing and annotation.</title>
        <authorList>
            <consortium name="The Broad Institute Genomics Platform"/>
            <consortium name="The Broad Institute Genome Sequencing Center for Infectious Disease"/>
            <person name="Wu L."/>
            <person name="Ma J."/>
        </authorList>
    </citation>
    <scope>NUCLEOTIDE SEQUENCE [LARGE SCALE GENOMIC DNA]</scope>
    <source>
        <strain evidence="6 7">JCM 14942</strain>
    </source>
</reference>
<dbReference type="EMBL" id="BAAAOR010000041">
    <property type="protein sequence ID" value="GAA1545256.1"/>
    <property type="molecule type" value="Genomic_DNA"/>
</dbReference>
<protein>
    <submittedName>
        <fullName evidence="6">FAD-dependent oxidoreductase</fullName>
    </submittedName>
</protein>
<dbReference type="Gene3D" id="3.50.50.60">
    <property type="entry name" value="FAD/NAD(P)-binding domain"/>
    <property type="match status" value="1"/>
</dbReference>
<dbReference type="InterPro" id="IPR036188">
    <property type="entry name" value="FAD/NAD-bd_sf"/>
</dbReference>
<dbReference type="PANTHER" id="PTHR43400">
    <property type="entry name" value="FUMARATE REDUCTASE"/>
    <property type="match status" value="1"/>
</dbReference>
<gene>
    <name evidence="6" type="ORF">GCM10009788_54570</name>
</gene>
<evidence type="ECO:0000256" key="4">
    <source>
        <dbReference type="ARBA" id="ARBA00023002"/>
    </source>
</evidence>